<dbReference type="AlphaFoldDB" id="A0A927GE49"/>
<dbReference type="Gene3D" id="1.20.1290.10">
    <property type="entry name" value="AhpD-like"/>
    <property type="match status" value="1"/>
</dbReference>
<dbReference type="RefSeq" id="WP_191039965.1">
    <property type="nucleotide sequence ID" value="NZ_JACXAA010000005.1"/>
</dbReference>
<organism evidence="2 3">
    <name type="scientific">Spirosoma validum</name>
    <dbReference type="NCBI Taxonomy" id="2771355"/>
    <lineage>
        <taxon>Bacteria</taxon>
        <taxon>Pseudomonadati</taxon>
        <taxon>Bacteroidota</taxon>
        <taxon>Cytophagia</taxon>
        <taxon>Cytophagales</taxon>
        <taxon>Cytophagaceae</taxon>
        <taxon>Spirosoma</taxon>
    </lineage>
</organism>
<dbReference type="Pfam" id="PF02627">
    <property type="entry name" value="CMD"/>
    <property type="match status" value="1"/>
</dbReference>
<feature type="domain" description="Carboxymuconolactone decarboxylase-like" evidence="1">
    <location>
        <begin position="94"/>
        <end position="155"/>
    </location>
</feature>
<dbReference type="InterPro" id="IPR029032">
    <property type="entry name" value="AhpD-like"/>
</dbReference>
<evidence type="ECO:0000313" key="2">
    <source>
        <dbReference type="EMBL" id="MBD2754328.1"/>
    </source>
</evidence>
<dbReference type="PANTHER" id="PTHR35446">
    <property type="entry name" value="SI:CH211-175M2.5"/>
    <property type="match status" value="1"/>
</dbReference>
<sequence>MPHISLPEGLPGIVGPMTYSPETTKPLNALAEVLLRTNASDSLTQAERELIASYTSRRNDCNFCSNCHGAVADYLFGLENKVVAQTWIEPGTAPISAKLKTLLAIAESVRIGGQYVTPEQIDDAREQGATDRDIHDTVLIAAAFCMFNRYVDGLATWAPEDPAAYTEMGKMLATQGYPGTVATQPV</sequence>
<comment type="caution">
    <text evidence="2">The sequence shown here is derived from an EMBL/GenBank/DDBJ whole genome shotgun (WGS) entry which is preliminary data.</text>
</comment>
<dbReference type="EMBL" id="JACXAA010000005">
    <property type="protein sequence ID" value="MBD2754328.1"/>
    <property type="molecule type" value="Genomic_DNA"/>
</dbReference>
<dbReference type="InterPro" id="IPR003779">
    <property type="entry name" value="CMD-like"/>
</dbReference>
<protein>
    <submittedName>
        <fullName evidence="2">Carboxymuconolactone decarboxylase family protein</fullName>
    </submittedName>
</protein>
<dbReference type="Proteomes" id="UP000653797">
    <property type="component" value="Unassembled WGS sequence"/>
</dbReference>
<keyword evidence="3" id="KW-1185">Reference proteome</keyword>
<proteinExistence type="predicted"/>
<accession>A0A927GE49</accession>
<gene>
    <name evidence="2" type="ORF">IC230_15575</name>
</gene>
<dbReference type="PANTHER" id="PTHR35446:SF3">
    <property type="entry name" value="CMD DOMAIN-CONTAINING PROTEIN"/>
    <property type="match status" value="1"/>
</dbReference>
<dbReference type="SUPFAM" id="SSF69118">
    <property type="entry name" value="AhpD-like"/>
    <property type="match status" value="1"/>
</dbReference>
<reference evidence="2" key="1">
    <citation type="submission" date="2020-09" db="EMBL/GenBank/DDBJ databases">
        <authorList>
            <person name="Kim M.K."/>
        </authorList>
    </citation>
    <scope>NUCLEOTIDE SEQUENCE</scope>
    <source>
        <strain evidence="2">BT704</strain>
    </source>
</reference>
<evidence type="ECO:0000259" key="1">
    <source>
        <dbReference type="Pfam" id="PF02627"/>
    </source>
</evidence>
<name>A0A927GE49_9BACT</name>
<evidence type="ECO:0000313" key="3">
    <source>
        <dbReference type="Proteomes" id="UP000653797"/>
    </source>
</evidence>
<dbReference type="GO" id="GO:0051920">
    <property type="term" value="F:peroxiredoxin activity"/>
    <property type="evidence" value="ECO:0007669"/>
    <property type="project" value="InterPro"/>
</dbReference>